<dbReference type="Gene3D" id="3.40.50.450">
    <property type="match status" value="1"/>
</dbReference>
<comment type="similarity">
    <text evidence="1">Belongs to the DprA/Smf family.</text>
</comment>
<dbReference type="SUPFAM" id="SSF102405">
    <property type="entry name" value="MCP/YpsA-like"/>
    <property type="match status" value="1"/>
</dbReference>
<reference evidence="4" key="1">
    <citation type="submission" date="2021-04" db="EMBL/GenBank/DDBJ databases">
        <title>novel species isolated from subtropical streams in China.</title>
        <authorList>
            <person name="Lu H."/>
        </authorList>
    </citation>
    <scope>NUCLEOTIDE SEQUENCE</scope>
    <source>
        <strain evidence="4">FT137W</strain>
    </source>
</reference>
<dbReference type="GO" id="GO:0009294">
    <property type="term" value="P:DNA-mediated transformation"/>
    <property type="evidence" value="ECO:0007669"/>
    <property type="project" value="InterPro"/>
</dbReference>
<dbReference type="InterPro" id="IPR036388">
    <property type="entry name" value="WH-like_DNA-bd_sf"/>
</dbReference>
<evidence type="ECO:0000259" key="3">
    <source>
        <dbReference type="Pfam" id="PF17782"/>
    </source>
</evidence>
<dbReference type="RefSeq" id="WP_212675469.1">
    <property type="nucleotide sequence ID" value="NZ_JAGSPJ010000004.1"/>
</dbReference>
<sequence length="369" mass="39690">MHSNSFETDWQDWLRLSLLKGVGNENARRLLTIFGLPSQIFQASRAELLCHFPKKIVEVVLAPVEDALKRQIELTSNWLLQSGNYLLTLGDGAYPQSLLSIPDPPTLLYVKGRLDLLSRPTIAVVGSRNATTQGIQNAENFSESLSRAGFCISSGLAAGIDTAAHYGALRDLGSTIAVIGTGADIVYPARNRQLAHEIAEKGCILSEYPLGVPAIASNFPRRNRIISGLAQGVLVVEAAAQSGSLITARMALEQGRDVFAIPGSIHTPLAKGCHQLIKQGAKLVESAEDILEEMLADFAKPTGATTVSLGLPMEGENELLALIGYDPVHLDVLLARSPYQVMDLNAKLLEFELQGLIELLPGGIVQRLA</sequence>
<feature type="domain" description="Smf/DprA SLOG" evidence="2">
    <location>
        <begin position="86"/>
        <end position="294"/>
    </location>
</feature>
<dbReference type="InterPro" id="IPR003488">
    <property type="entry name" value="DprA"/>
</dbReference>
<dbReference type="Gene3D" id="1.10.10.10">
    <property type="entry name" value="Winged helix-like DNA-binding domain superfamily/Winged helix DNA-binding domain"/>
    <property type="match status" value="1"/>
</dbReference>
<dbReference type="PANTHER" id="PTHR43022">
    <property type="entry name" value="PROTEIN SMF"/>
    <property type="match status" value="1"/>
</dbReference>
<evidence type="ECO:0000259" key="2">
    <source>
        <dbReference type="Pfam" id="PF02481"/>
    </source>
</evidence>
<dbReference type="Pfam" id="PF17782">
    <property type="entry name" value="WHD_DprA"/>
    <property type="match status" value="1"/>
</dbReference>
<dbReference type="AlphaFoldDB" id="A0A941E5X6"/>
<dbReference type="NCBIfam" id="TIGR00732">
    <property type="entry name" value="dprA"/>
    <property type="match status" value="1"/>
</dbReference>
<evidence type="ECO:0000313" key="5">
    <source>
        <dbReference type="Proteomes" id="UP000678545"/>
    </source>
</evidence>
<protein>
    <submittedName>
        <fullName evidence="4">DNA-processing protein DprA</fullName>
    </submittedName>
</protein>
<proteinExistence type="inferred from homology"/>
<name>A0A941E5X6_9BURK</name>
<dbReference type="Proteomes" id="UP000678545">
    <property type="component" value="Unassembled WGS sequence"/>
</dbReference>
<accession>A0A941E5X6</accession>
<comment type="caution">
    <text evidence="4">The sequence shown here is derived from an EMBL/GenBank/DDBJ whole genome shotgun (WGS) entry which is preliminary data.</text>
</comment>
<organism evidence="4 5">
    <name type="scientific">Undibacterium fentianense</name>
    <dbReference type="NCBI Taxonomy" id="2828728"/>
    <lineage>
        <taxon>Bacteria</taxon>
        <taxon>Pseudomonadati</taxon>
        <taxon>Pseudomonadota</taxon>
        <taxon>Betaproteobacteria</taxon>
        <taxon>Burkholderiales</taxon>
        <taxon>Oxalobacteraceae</taxon>
        <taxon>Undibacterium</taxon>
    </lineage>
</organism>
<evidence type="ECO:0000256" key="1">
    <source>
        <dbReference type="ARBA" id="ARBA00006525"/>
    </source>
</evidence>
<dbReference type="EMBL" id="JAGSPJ010000004">
    <property type="protein sequence ID" value="MBR7800323.1"/>
    <property type="molecule type" value="Genomic_DNA"/>
</dbReference>
<dbReference type="Pfam" id="PF02481">
    <property type="entry name" value="DNA_processg_A"/>
    <property type="match status" value="1"/>
</dbReference>
<keyword evidence="5" id="KW-1185">Reference proteome</keyword>
<gene>
    <name evidence="4" type="primary">dprA</name>
    <name evidence="4" type="ORF">KDM90_09990</name>
</gene>
<dbReference type="PANTHER" id="PTHR43022:SF1">
    <property type="entry name" value="PROTEIN SMF"/>
    <property type="match status" value="1"/>
</dbReference>
<feature type="domain" description="DprA winged helix" evidence="3">
    <location>
        <begin position="316"/>
        <end position="363"/>
    </location>
</feature>
<dbReference type="InterPro" id="IPR041614">
    <property type="entry name" value="DprA_WH"/>
</dbReference>
<evidence type="ECO:0000313" key="4">
    <source>
        <dbReference type="EMBL" id="MBR7800323.1"/>
    </source>
</evidence>
<dbReference type="InterPro" id="IPR057666">
    <property type="entry name" value="DrpA_SLOG"/>
</dbReference>